<evidence type="ECO:0000313" key="2">
    <source>
        <dbReference type="Proteomes" id="UP000316079"/>
    </source>
</evidence>
<name>A0A553Q6V8_9TELE</name>
<keyword evidence="2" id="KW-1185">Reference proteome</keyword>
<sequence length="71" mass="7826">MIWYDVAGLKRRKTEHIHDVRGNKGSLVIGTITALAGPGEVSTERSFGENISLFHCILLACLPEWGFGENI</sequence>
<reference evidence="1 2" key="1">
    <citation type="journal article" date="2019" name="Sci. Data">
        <title>Hybrid genome assembly and annotation of Danionella translucida.</title>
        <authorList>
            <person name="Kadobianskyi M."/>
            <person name="Schulze L."/>
            <person name="Schuelke M."/>
            <person name="Judkewitz B."/>
        </authorList>
    </citation>
    <scope>NUCLEOTIDE SEQUENCE [LARGE SCALE GENOMIC DNA]</scope>
    <source>
        <strain evidence="1 2">Bolton</strain>
    </source>
</reference>
<dbReference type="EMBL" id="SRMA01026265">
    <property type="protein sequence ID" value="TRY85672.1"/>
    <property type="molecule type" value="Genomic_DNA"/>
</dbReference>
<proteinExistence type="predicted"/>
<gene>
    <name evidence="1" type="ORF">DNTS_020368</name>
</gene>
<comment type="caution">
    <text evidence="1">The sequence shown here is derived from an EMBL/GenBank/DDBJ whole genome shotgun (WGS) entry which is preliminary data.</text>
</comment>
<dbReference type="AlphaFoldDB" id="A0A553Q6V8"/>
<accession>A0A553Q6V8</accession>
<protein>
    <submittedName>
        <fullName evidence="1">Uncharacterized protein</fullName>
    </submittedName>
</protein>
<organism evidence="1 2">
    <name type="scientific">Danionella cerebrum</name>
    <dbReference type="NCBI Taxonomy" id="2873325"/>
    <lineage>
        <taxon>Eukaryota</taxon>
        <taxon>Metazoa</taxon>
        <taxon>Chordata</taxon>
        <taxon>Craniata</taxon>
        <taxon>Vertebrata</taxon>
        <taxon>Euteleostomi</taxon>
        <taxon>Actinopterygii</taxon>
        <taxon>Neopterygii</taxon>
        <taxon>Teleostei</taxon>
        <taxon>Ostariophysi</taxon>
        <taxon>Cypriniformes</taxon>
        <taxon>Danionidae</taxon>
        <taxon>Danioninae</taxon>
        <taxon>Danionella</taxon>
    </lineage>
</organism>
<dbReference type="Proteomes" id="UP000316079">
    <property type="component" value="Unassembled WGS sequence"/>
</dbReference>
<dbReference type="OrthoDB" id="529367at2759"/>
<evidence type="ECO:0000313" key="1">
    <source>
        <dbReference type="EMBL" id="TRY85672.1"/>
    </source>
</evidence>